<protein>
    <submittedName>
        <fullName evidence="2">Uncharacterized protein</fullName>
    </submittedName>
</protein>
<evidence type="ECO:0000256" key="1">
    <source>
        <dbReference type="SAM" id="MobiDB-lite"/>
    </source>
</evidence>
<dbReference type="KEGG" id="aca:ACP_0364"/>
<organism evidence="2 3">
    <name type="scientific">Acidobacterium capsulatum (strain ATCC 51196 / DSM 11244 / BCRC 80197 / JCM 7670 / NBRC 15755 / NCIMB 13165 / 161)</name>
    <dbReference type="NCBI Taxonomy" id="240015"/>
    <lineage>
        <taxon>Bacteria</taxon>
        <taxon>Pseudomonadati</taxon>
        <taxon>Acidobacteriota</taxon>
        <taxon>Terriglobia</taxon>
        <taxon>Terriglobales</taxon>
        <taxon>Acidobacteriaceae</taxon>
        <taxon>Acidobacterium</taxon>
    </lineage>
</organism>
<dbReference type="Proteomes" id="UP000002207">
    <property type="component" value="Chromosome"/>
</dbReference>
<sequence length="158" mass="18272">MKQGRKNPGDASVAYTASGFSRTPGRIPERERDISPCRSASTLALRHRLRLHQLNRIHILQIHVEKAHRERQNNHPQRRRMHLKPSGGNLQRRATRLARHRCGRGSIASRCGRRQRRRMRIHHFHALAAQPHAVLQLPGSKNDASHHQQDAHYKNHNA</sequence>
<dbReference type="HOGENOM" id="CLU_1665632_0_0_0"/>
<feature type="region of interest" description="Disordered" evidence="1">
    <location>
        <begin position="138"/>
        <end position="158"/>
    </location>
</feature>
<name>C1F9Y7_ACIC5</name>
<feature type="region of interest" description="Disordered" evidence="1">
    <location>
        <begin position="68"/>
        <end position="91"/>
    </location>
</feature>
<dbReference type="InParanoid" id="C1F9Y7"/>
<feature type="region of interest" description="Disordered" evidence="1">
    <location>
        <begin position="1"/>
        <end position="32"/>
    </location>
</feature>
<gene>
    <name evidence="2" type="ordered locus">ACP_0364</name>
</gene>
<proteinExistence type="predicted"/>
<accession>C1F9Y7</accession>
<evidence type="ECO:0000313" key="2">
    <source>
        <dbReference type="EMBL" id="ACO32062.1"/>
    </source>
</evidence>
<dbReference type="EMBL" id="CP001472">
    <property type="protein sequence ID" value="ACO32062.1"/>
    <property type="molecule type" value="Genomic_DNA"/>
</dbReference>
<dbReference type="STRING" id="240015.ACP_0364"/>
<dbReference type="AlphaFoldDB" id="C1F9Y7"/>
<feature type="compositionally biased region" description="Basic and acidic residues" evidence="1">
    <location>
        <begin position="143"/>
        <end position="158"/>
    </location>
</feature>
<keyword evidence="3" id="KW-1185">Reference proteome</keyword>
<reference evidence="2 3" key="1">
    <citation type="journal article" date="2009" name="Appl. Environ. Microbiol.">
        <title>Three genomes from the phylum Acidobacteria provide insight into the lifestyles of these microorganisms in soils.</title>
        <authorList>
            <person name="Ward N.L."/>
            <person name="Challacombe J.F."/>
            <person name="Janssen P.H."/>
            <person name="Henrissat B."/>
            <person name="Coutinho P.M."/>
            <person name="Wu M."/>
            <person name="Xie G."/>
            <person name="Haft D.H."/>
            <person name="Sait M."/>
            <person name="Badger J."/>
            <person name="Barabote R.D."/>
            <person name="Bradley B."/>
            <person name="Brettin T.S."/>
            <person name="Brinkac L.M."/>
            <person name="Bruce D."/>
            <person name="Creasy T."/>
            <person name="Daugherty S.C."/>
            <person name="Davidsen T.M."/>
            <person name="DeBoy R.T."/>
            <person name="Detter J.C."/>
            <person name="Dodson R.J."/>
            <person name="Durkin A.S."/>
            <person name="Ganapathy A."/>
            <person name="Gwinn-Giglio M."/>
            <person name="Han C.S."/>
            <person name="Khouri H."/>
            <person name="Kiss H."/>
            <person name="Kothari S.P."/>
            <person name="Madupu R."/>
            <person name="Nelson K.E."/>
            <person name="Nelson W.C."/>
            <person name="Paulsen I."/>
            <person name="Penn K."/>
            <person name="Ren Q."/>
            <person name="Rosovitz M.J."/>
            <person name="Selengut J.D."/>
            <person name="Shrivastava S."/>
            <person name="Sullivan S.A."/>
            <person name="Tapia R."/>
            <person name="Thompson L.S."/>
            <person name="Watkins K.L."/>
            <person name="Yang Q."/>
            <person name="Yu C."/>
            <person name="Zafar N."/>
            <person name="Zhou L."/>
            <person name="Kuske C.R."/>
        </authorList>
    </citation>
    <scope>NUCLEOTIDE SEQUENCE [LARGE SCALE GENOMIC DNA]</scope>
    <source>
        <strain evidence="3">ATCC 51196 / DSM 11244 / BCRC 80197 / JCM 7670 / NBRC 15755 / NCIMB 13165 / 161</strain>
    </source>
</reference>
<evidence type="ECO:0000313" key="3">
    <source>
        <dbReference type="Proteomes" id="UP000002207"/>
    </source>
</evidence>